<reference evidence="1" key="1">
    <citation type="submission" date="2014-09" db="EMBL/GenBank/DDBJ databases">
        <authorList>
            <person name="Magalhaes I.L.F."/>
            <person name="Oliveira U."/>
            <person name="Santos F.R."/>
            <person name="Vidigal T.H.D.A."/>
            <person name="Brescovit A.D."/>
            <person name="Santos A.J."/>
        </authorList>
    </citation>
    <scope>NUCLEOTIDE SEQUENCE</scope>
    <source>
        <tissue evidence="1">Shoot tissue taken approximately 20 cm above the soil surface</tissue>
    </source>
</reference>
<accession>A0A0A9CIP6</accession>
<proteinExistence type="predicted"/>
<protein>
    <submittedName>
        <fullName evidence="1">Uncharacterized protein</fullName>
    </submittedName>
</protein>
<dbReference type="EMBL" id="GBRH01222444">
    <property type="protein sequence ID" value="JAD75451.1"/>
    <property type="molecule type" value="Transcribed_RNA"/>
</dbReference>
<evidence type="ECO:0000313" key="1">
    <source>
        <dbReference type="EMBL" id="JAD75451.1"/>
    </source>
</evidence>
<organism evidence="1">
    <name type="scientific">Arundo donax</name>
    <name type="common">Giant reed</name>
    <name type="synonym">Donax arundinaceus</name>
    <dbReference type="NCBI Taxonomy" id="35708"/>
    <lineage>
        <taxon>Eukaryota</taxon>
        <taxon>Viridiplantae</taxon>
        <taxon>Streptophyta</taxon>
        <taxon>Embryophyta</taxon>
        <taxon>Tracheophyta</taxon>
        <taxon>Spermatophyta</taxon>
        <taxon>Magnoliopsida</taxon>
        <taxon>Liliopsida</taxon>
        <taxon>Poales</taxon>
        <taxon>Poaceae</taxon>
        <taxon>PACMAD clade</taxon>
        <taxon>Arundinoideae</taxon>
        <taxon>Arundineae</taxon>
        <taxon>Arundo</taxon>
    </lineage>
</organism>
<name>A0A0A9CIP6_ARUDO</name>
<sequence>MKKCSELSSLFLSCGLSAFFKGFDRAASRTERLMS</sequence>
<dbReference type="AlphaFoldDB" id="A0A0A9CIP6"/>
<reference evidence="1" key="2">
    <citation type="journal article" date="2015" name="Data Brief">
        <title>Shoot transcriptome of the giant reed, Arundo donax.</title>
        <authorList>
            <person name="Barrero R.A."/>
            <person name="Guerrero F.D."/>
            <person name="Moolhuijzen P."/>
            <person name="Goolsby J.A."/>
            <person name="Tidwell J."/>
            <person name="Bellgard S.E."/>
            <person name="Bellgard M.I."/>
        </authorList>
    </citation>
    <scope>NUCLEOTIDE SEQUENCE</scope>
    <source>
        <tissue evidence="1">Shoot tissue taken approximately 20 cm above the soil surface</tissue>
    </source>
</reference>